<feature type="domain" description="GHMP kinase N-terminal" evidence="5">
    <location>
        <begin position="55"/>
        <end position="130"/>
    </location>
</feature>
<evidence type="ECO:0000256" key="1">
    <source>
        <dbReference type="ARBA" id="ARBA00022679"/>
    </source>
</evidence>
<dbReference type="Pfam" id="PF00288">
    <property type="entry name" value="GHMP_kinases_N"/>
    <property type="match status" value="1"/>
</dbReference>
<dbReference type="NCBIfam" id="NF011202">
    <property type="entry name" value="PRK14608.1"/>
    <property type="match status" value="1"/>
</dbReference>
<gene>
    <name evidence="6" type="ORF">METZ01_LOCUS402298</name>
</gene>
<dbReference type="InterPro" id="IPR014721">
    <property type="entry name" value="Ribsml_uS5_D2-typ_fold_subgr"/>
</dbReference>
<name>A0A382VSP8_9ZZZZ</name>
<dbReference type="GO" id="GO:0005524">
    <property type="term" value="F:ATP binding"/>
    <property type="evidence" value="ECO:0007669"/>
    <property type="project" value="UniProtKB-KW"/>
</dbReference>
<accession>A0A382VSP8</accession>
<evidence type="ECO:0000256" key="2">
    <source>
        <dbReference type="ARBA" id="ARBA00022741"/>
    </source>
</evidence>
<dbReference type="Gene3D" id="3.30.230.10">
    <property type="match status" value="1"/>
</dbReference>
<keyword evidence="3" id="KW-0418">Kinase</keyword>
<dbReference type="GO" id="GO:0050515">
    <property type="term" value="F:4-(cytidine 5'-diphospho)-2-C-methyl-D-erythritol kinase activity"/>
    <property type="evidence" value="ECO:0007669"/>
    <property type="project" value="TreeGrafter"/>
</dbReference>
<dbReference type="InterPro" id="IPR006204">
    <property type="entry name" value="GHMP_kinase_N_dom"/>
</dbReference>
<keyword evidence="2" id="KW-0547">Nucleotide-binding</keyword>
<feature type="non-terminal residue" evidence="6">
    <location>
        <position position="172"/>
    </location>
</feature>
<dbReference type="SUPFAM" id="SSF54211">
    <property type="entry name" value="Ribosomal protein S5 domain 2-like"/>
    <property type="match status" value="1"/>
</dbReference>
<evidence type="ECO:0000313" key="6">
    <source>
        <dbReference type="EMBL" id="SVD49444.1"/>
    </source>
</evidence>
<dbReference type="InterPro" id="IPR020568">
    <property type="entry name" value="Ribosomal_Su5_D2-typ_SF"/>
</dbReference>
<proteinExistence type="predicted"/>
<evidence type="ECO:0000259" key="5">
    <source>
        <dbReference type="Pfam" id="PF00288"/>
    </source>
</evidence>
<organism evidence="6">
    <name type="scientific">marine metagenome</name>
    <dbReference type="NCBI Taxonomy" id="408172"/>
    <lineage>
        <taxon>unclassified sequences</taxon>
        <taxon>metagenomes</taxon>
        <taxon>ecological metagenomes</taxon>
    </lineage>
</organism>
<protein>
    <recommendedName>
        <fullName evidence="5">GHMP kinase N-terminal domain-containing protein</fullName>
    </recommendedName>
</protein>
<dbReference type="EMBL" id="UINC01154259">
    <property type="protein sequence ID" value="SVD49444.1"/>
    <property type="molecule type" value="Genomic_DNA"/>
</dbReference>
<evidence type="ECO:0000256" key="4">
    <source>
        <dbReference type="ARBA" id="ARBA00022840"/>
    </source>
</evidence>
<keyword evidence="1" id="KW-0808">Transferase</keyword>
<dbReference type="PANTHER" id="PTHR43527:SF2">
    <property type="entry name" value="4-DIPHOSPHOCYTIDYL-2-C-METHYL-D-ERYTHRITOL KINASE, CHLOROPLASTIC"/>
    <property type="match status" value="1"/>
</dbReference>
<keyword evidence="4" id="KW-0067">ATP-binding</keyword>
<reference evidence="6" key="1">
    <citation type="submission" date="2018-05" db="EMBL/GenBank/DDBJ databases">
        <authorList>
            <person name="Lanie J.A."/>
            <person name="Ng W.-L."/>
            <person name="Kazmierczak K.M."/>
            <person name="Andrzejewski T.M."/>
            <person name="Davidsen T.M."/>
            <person name="Wayne K.J."/>
            <person name="Tettelin H."/>
            <person name="Glass J.I."/>
            <person name="Rusch D."/>
            <person name="Podicherti R."/>
            <person name="Tsui H.-C.T."/>
            <person name="Winkler M.E."/>
        </authorList>
    </citation>
    <scope>NUCLEOTIDE SEQUENCE</scope>
</reference>
<sequence>MFLHIKGRRADGYHELESLVVFTDICDRIEVEEIEGLELVITGPFANGLPRDDGNLIVQAARLLALAAGITPHARIHLWKALPVAAGIGGGSADAAATLLALRDLWQISMDDKILHELATQLGADVPVCLAQSPRLVGGIGHDLKAVTQLPAFALLLANPRQPLSSAQVFRY</sequence>
<evidence type="ECO:0000256" key="3">
    <source>
        <dbReference type="ARBA" id="ARBA00022777"/>
    </source>
</evidence>
<dbReference type="AlphaFoldDB" id="A0A382VSP8"/>
<dbReference type="PANTHER" id="PTHR43527">
    <property type="entry name" value="4-DIPHOSPHOCYTIDYL-2-C-METHYL-D-ERYTHRITOL KINASE, CHLOROPLASTIC"/>
    <property type="match status" value="1"/>
</dbReference>